<feature type="compositionally biased region" description="Polar residues" evidence="1">
    <location>
        <begin position="197"/>
        <end position="216"/>
    </location>
</feature>
<dbReference type="AlphaFoldDB" id="A0A158R8A9"/>
<proteinExistence type="predicted"/>
<organism evidence="4">
    <name type="scientific">Taenia asiatica</name>
    <name type="common">Asian tapeworm</name>
    <dbReference type="NCBI Taxonomy" id="60517"/>
    <lineage>
        <taxon>Eukaryota</taxon>
        <taxon>Metazoa</taxon>
        <taxon>Spiralia</taxon>
        <taxon>Lophotrochozoa</taxon>
        <taxon>Platyhelminthes</taxon>
        <taxon>Cestoda</taxon>
        <taxon>Eucestoda</taxon>
        <taxon>Cyclophyllidea</taxon>
        <taxon>Taeniidae</taxon>
        <taxon>Taenia</taxon>
    </lineage>
</organism>
<evidence type="ECO:0000313" key="4">
    <source>
        <dbReference type="WBParaSite" id="TASK_0000508301-mRNA-1"/>
    </source>
</evidence>
<feature type="region of interest" description="Disordered" evidence="1">
    <location>
        <begin position="61"/>
        <end position="165"/>
    </location>
</feature>
<evidence type="ECO:0000313" key="2">
    <source>
        <dbReference type="EMBL" id="VDK34477.1"/>
    </source>
</evidence>
<feature type="compositionally biased region" description="Low complexity" evidence="1">
    <location>
        <begin position="230"/>
        <end position="246"/>
    </location>
</feature>
<feature type="compositionally biased region" description="Polar residues" evidence="1">
    <location>
        <begin position="82"/>
        <end position="91"/>
    </location>
</feature>
<feature type="region of interest" description="Disordered" evidence="1">
    <location>
        <begin position="471"/>
        <end position="504"/>
    </location>
</feature>
<name>A0A158R8A9_TAEAS</name>
<protein>
    <submittedName>
        <fullName evidence="4">Serine-rich adhesin for platelets</fullName>
    </submittedName>
</protein>
<accession>A0A158R8A9</accession>
<reference evidence="2 3" key="2">
    <citation type="submission" date="2018-11" db="EMBL/GenBank/DDBJ databases">
        <authorList>
            <consortium name="Pathogen Informatics"/>
        </authorList>
    </citation>
    <scope>NUCLEOTIDE SEQUENCE [LARGE SCALE GENOMIC DNA]</scope>
</reference>
<keyword evidence="3" id="KW-1185">Reference proteome</keyword>
<feature type="region of interest" description="Disordered" evidence="1">
    <location>
        <begin position="183"/>
        <end position="310"/>
    </location>
</feature>
<dbReference type="OrthoDB" id="10553830at2759"/>
<evidence type="ECO:0000256" key="1">
    <source>
        <dbReference type="SAM" id="MobiDB-lite"/>
    </source>
</evidence>
<sequence length="523" mass="57130">MDFSTNAGGTGVFTNSSAHQQLQAKMFTSINYGPATAAAAVAAISMGQHRCFVEEMGYPTENGGGSSSSSGSNGVEAKHLSYQPNGGSIKTGSGDLMRTPTPSVGRGYGEIMDGQDGFVANGSGGESERREDDDSDGGLPRTPKREKCPKGTPEDSSVRSSSMVGGRMTFQELTTMHAEPMDFAEAPPDCRKRQSRTQDPYSTEYFTNETNPTTTGEMLDSRQPPPPPEYCYTPGEPSPEGSSSSSHIISQLTRRSSPPPPPAPTKQEPSPNKRYHLDPSMMRRSSRLTQAQMHQQQQQQQQQQYLTSQKRRSMLHTEMLTPGMMMNNGRNATSLLARPRRLAASMYTSNQQQQQLQPVRRSQFVQRPYALRSYANNQGFANMRTQTWKSPRITAAAAAAAVASAPAASSADSASEQILRQQEYFYGTATSRSHLNPTAAEEASGRTSNAAWGHVTRQQQMAIVNTPRWRLQQTIPPPPPSVTEEQQQQQPPPPIRKTSLCVDRQSVVRRVAMTSDQSGESAE</sequence>
<dbReference type="EMBL" id="UYRS01018390">
    <property type="protein sequence ID" value="VDK34477.1"/>
    <property type="molecule type" value="Genomic_DNA"/>
</dbReference>
<dbReference type="Proteomes" id="UP000282613">
    <property type="component" value="Unassembled WGS sequence"/>
</dbReference>
<gene>
    <name evidence="2" type="ORF">TASK_LOCUS5084</name>
</gene>
<dbReference type="WBParaSite" id="TASK_0000508301-mRNA-1">
    <property type="protein sequence ID" value="TASK_0000508301-mRNA-1"/>
    <property type="gene ID" value="TASK_0000508301"/>
</dbReference>
<feature type="compositionally biased region" description="Basic and acidic residues" evidence="1">
    <location>
        <begin position="143"/>
        <end position="157"/>
    </location>
</feature>
<reference evidence="4" key="1">
    <citation type="submission" date="2016-04" db="UniProtKB">
        <authorList>
            <consortium name="WormBaseParasite"/>
        </authorList>
    </citation>
    <scope>IDENTIFICATION</scope>
</reference>
<evidence type="ECO:0000313" key="3">
    <source>
        <dbReference type="Proteomes" id="UP000282613"/>
    </source>
</evidence>
<feature type="compositionally biased region" description="Low complexity" evidence="1">
    <location>
        <begin position="290"/>
        <end position="304"/>
    </location>
</feature>